<evidence type="ECO:0000259" key="10">
    <source>
        <dbReference type="Pfam" id="PF01435"/>
    </source>
</evidence>
<comment type="cofactor">
    <cofactor evidence="8">
        <name>Zn(2+)</name>
        <dbReference type="ChEBI" id="CHEBI:29105"/>
    </cofactor>
    <text evidence="8">Binds 1 zinc ion per subunit.</text>
</comment>
<dbReference type="Gene3D" id="3.30.2010.10">
    <property type="entry name" value="Metalloproteases ('zincins'), catalytic domain"/>
    <property type="match status" value="1"/>
</dbReference>
<dbReference type="SUPFAM" id="SSF48452">
    <property type="entry name" value="TPR-like"/>
    <property type="match status" value="1"/>
</dbReference>
<dbReference type="AlphaFoldDB" id="A0AA90ARS4"/>
<dbReference type="InterPro" id="IPR001915">
    <property type="entry name" value="Peptidase_M48"/>
</dbReference>
<dbReference type="GO" id="GO:0042597">
    <property type="term" value="C:periplasmic space"/>
    <property type="evidence" value="ECO:0007669"/>
    <property type="project" value="UniProtKB-SubCell"/>
</dbReference>
<sequence precursor="true">MVAPHPATLGAPCPRTLCLRALLLTTAVTLALAMPLAQAQEKLPDIGSSAGELLTPARQAEYGAMMLRELRNYGYLLDDPLVNDWLQTMGTRLGSNSDQPRQPYTFFVMKDRQINAFATLGGYIGGNAGLVLTAEREDEVAAVLSHEIAHVTQQHVLRGVERAQRDQIPILLGMLAAVVAAQASNSTSSGNATMAAISSGMGLMQQRQINYTRSNESEADRLGIRTLSRSGYDVDAMAGFFERMASAMRGNEGGYSVPEFLRTHPVNITRISEAKARADQMKKDTVLLTTSTPSGERRERVDPADPSLAEPLLRGTNPLLPSSVPRIPMGQLSRGASGDVDWARERLRVLSADSTPELEREYADLAKRQKDGLNDAQRYGQALAVMRSGRAGATQARQTLAGLLQTRPDNLWLALGLGEAESRAGQTAQANSRFEQLLRQHPNSRPVALTYAEILNEQGSREAGQRAQAMLRPLLSQSGNDPVFQQRYARASELAGDSVRASEAYAEAAFLSGRPEQSLMQLQALKRNPALDYVGRARVDARIEAITPTVLELRRQGVQDPDLDRR</sequence>
<feature type="domain" description="Peptidase M48" evidence="10">
    <location>
        <begin position="81"/>
        <end position="277"/>
    </location>
</feature>
<protein>
    <recommendedName>
        <fullName evidence="8">Putative beta-barrel assembly-enhancing protease</fullName>
        <ecNumber evidence="8">3.4.-.-</ecNumber>
    </recommendedName>
</protein>
<evidence type="ECO:0000256" key="2">
    <source>
        <dbReference type="ARBA" id="ARBA00022723"/>
    </source>
</evidence>
<name>A0AA90ARS4_STEMA</name>
<dbReference type="InterPro" id="IPR030873">
    <property type="entry name" value="Protease_BepA"/>
</dbReference>
<dbReference type="InterPro" id="IPR051156">
    <property type="entry name" value="Mito/Outer_Membr_Metalloprot"/>
</dbReference>
<keyword evidence="2 8" id="KW-0479">Metal-binding</keyword>
<evidence type="ECO:0000256" key="8">
    <source>
        <dbReference type="HAMAP-Rule" id="MF_00997"/>
    </source>
</evidence>
<dbReference type="GO" id="GO:0004222">
    <property type="term" value="F:metalloendopeptidase activity"/>
    <property type="evidence" value="ECO:0007669"/>
    <property type="project" value="InterPro"/>
</dbReference>
<feature type="active site" evidence="8">
    <location>
        <position position="147"/>
    </location>
</feature>
<feature type="active site" description="Proton donor" evidence="8">
    <location>
        <position position="220"/>
    </location>
</feature>
<comment type="similarity">
    <text evidence="8">Belongs to the peptidase M48 family. BepA subfamily.</text>
</comment>
<evidence type="ECO:0000313" key="12">
    <source>
        <dbReference type="Proteomes" id="UP000625930"/>
    </source>
</evidence>
<dbReference type="PANTHER" id="PTHR22726">
    <property type="entry name" value="METALLOENDOPEPTIDASE OMA1"/>
    <property type="match status" value="1"/>
</dbReference>
<feature type="signal peptide" evidence="8">
    <location>
        <begin position="1"/>
        <end position="39"/>
    </location>
</feature>
<comment type="caution">
    <text evidence="11">The sequence shown here is derived from an EMBL/GenBank/DDBJ whole genome shotgun (WGS) entry which is preliminary data.</text>
</comment>
<dbReference type="InterPro" id="IPR011990">
    <property type="entry name" value="TPR-like_helical_dom_sf"/>
</dbReference>
<dbReference type="GO" id="GO:0051603">
    <property type="term" value="P:proteolysis involved in protein catabolic process"/>
    <property type="evidence" value="ECO:0007669"/>
    <property type="project" value="TreeGrafter"/>
</dbReference>
<dbReference type="GO" id="GO:0016020">
    <property type="term" value="C:membrane"/>
    <property type="evidence" value="ECO:0007669"/>
    <property type="project" value="InterPro"/>
</dbReference>
<dbReference type="Pfam" id="PF01435">
    <property type="entry name" value="Peptidase_M48"/>
    <property type="match status" value="1"/>
</dbReference>
<evidence type="ECO:0000256" key="9">
    <source>
        <dbReference type="SAM" id="MobiDB-lite"/>
    </source>
</evidence>
<evidence type="ECO:0000256" key="3">
    <source>
        <dbReference type="ARBA" id="ARBA00022729"/>
    </source>
</evidence>
<comment type="function">
    <text evidence="8">Functions as both a chaperone and a metalloprotease. Maintains the integrity of the outer membrane by promoting either the assembly or the elimination of outer membrane proteins, depending on their folding state.</text>
</comment>
<dbReference type="EC" id="3.4.-.-" evidence="8"/>
<dbReference type="GO" id="GO:0008270">
    <property type="term" value="F:zinc ion binding"/>
    <property type="evidence" value="ECO:0007669"/>
    <property type="project" value="UniProtKB-UniRule"/>
</dbReference>
<evidence type="ECO:0000313" key="11">
    <source>
        <dbReference type="EMBL" id="MBH1650823.1"/>
    </source>
</evidence>
<dbReference type="Proteomes" id="UP000625930">
    <property type="component" value="Unassembled WGS sequence"/>
</dbReference>
<keyword evidence="6 8" id="KW-0862">Zinc</keyword>
<proteinExistence type="inferred from homology"/>
<feature type="region of interest" description="Disordered" evidence="9">
    <location>
        <begin position="288"/>
        <end position="336"/>
    </location>
</feature>
<keyword evidence="1 8" id="KW-0645">Protease</keyword>
<feature type="binding site" evidence="8">
    <location>
        <position position="150"/>
    </location>
    <ligand>
        <name>Zn(2+)</name>
        <dbReference type="ChEBI" id="CHEBI:29105"/>
        <note>catalytic</note>
    </ligand>
</feature>
<evidence type="ECO:0000256" key="6">
    <source>
        <dbReference type="ARBA" id="ARBA00022833"/>
    </source>
</evidence>
<evidence type="ECO:0000256" key="4">
    <source>
        <dbReference type="ARBA" id="ARBA00022764"/>
    </source>
</evidence>
<organism evidence="11 12">
    <name type="scientific">Stenotrophomonas maltophilia</name>
    <name type="common">Pseudomonas maltophilia</name>
    <name type="synonym">Xanthomonas maltophilia</name>
    <dbReference type="NCBI Taxonomy" id="40324"/>
    <lineage>
        <taxon>Bacteria</taxon>
        <taxon>Pseudomonadati</taxon>
        <taxon>Pseudomonadota</taxon>
        <taxon>Gammaproteobacteria</taxon>
        <taxon>Lysobacterales</taxon>
        <taxon>Lysobacteraceae</taxon>
        <taxon>Stenotrophomonas</taxon>
        <taxon>Stenotrophomonas maltophilia group</taxon>
    </lineage>
</organism>
<reference evidence="11" key="1">
    <citation type="submission" date="2020-11" db="EMBL/GenBank/DDBJ databases">
        <title>Enhanced detection system for hospital associated transmission using whole genome sequencing surveillance.</title>
        <authorList>
            <person name="Harrison L.H."/>
            <person name="Van Tyne D."/>
            <person name="Marsh J.W."/>
            <person name="Griffith M.P."/>
            <person name="Snyder D.J."/>
            <person name="Cooper V.S."/>
            <person name="Mustapha M."/>
        </authorList>
    </citation>
    <scope>NUCLEOTIDE SEQUENCE</scope>
    <source>
        <strain evidence="11">STEN00091</strain>
    </source>
</reference>
<keyword evidence="5 8" id="KW-0378">Hydrolase</keyword>
<evidence type="ECO:0000256" key="1">
    <source>
        <dbReference type="ARBA" id="ARBA00022670"/>
    </source>
</evidence>
<accession>A0AA90ARS4</accession>
<gene>
    <name evidence="11" type="ORF">I5U67_01315</name>
</gene>
<feature type="binding site" evidence="8">
    <location>
        <position position="146"/>
    </location>
    <ligand>
        <name>Zn(2+)</name>
        <dbReference type="ChEBI" id="CHEBI:29105"/>
        <note>catalytic</note>
    </ligand>
</feature>
<dbReference type="PANTHER" id="PTHR22726:SF1">
    <property type="entry name" value="METALLOENDOPEPTIDASE OMA1, MITOCHONDRIAL"/>
    <property type="match status" value="1"/>
</dbReference>
<feature type="chain" id="PRO_5041506470" description="Putative beta-barrel assembly-enhancing protease" evidence="8">
    <location>
        <begin position="40"/>
        <end position="566"/>
    </location>
</feature>
<dbReference type="HAMAP" id="MF_00997">
    <property type="entry name" value="Protease_BepA"/>
    <property type="match status" value="1"/>
</dbReference>
<comment type="subcellular location">
    <subcellularLocation>
        <location evidence="8">Periplasm</location>
    </subcellularLocation>
</comment>
<feature type="binding site" evidence="8">
    <location>
        <position position="216"/>
    </location>
    <ligand>
        <name>Zn(2+)</name>
        <dbReference type="ChEBI" id="CHEBI:29105"/>
        <note>catalytic</note>
    </ligand>
</feature>
<dbReference type="Gene3D" id="1.25.40.10">
    <property type="entry name" value="Tetratricopeptide repeat domain"/>
    <property type="match status" value="1"/>
</dbReference>
<keyword evidence="7 8" id="KW-0482">Metalloprotease</keyword>
<dbReference type="EMBL" id="JADUNP010000002">
    <property type="protein sequence ID" value="MBH1650823.1"/>
    <property type="molecule type" value="Genomic_DNA"/>
</dbReference>
<evidence type="ECO:0000256" key="7">
    <source>
        <dbReference type="ARBA" id="ARBA00023049"/>
    </source>
</evidence>
<keyword evidence="3 8" id="KW-0732">Signal</keyword>
<keyword evidence="4 8" id="KW-0574">Periplasm</keyword>
<evidence type="ECO:0000256" key="5">
    <source>
        <dbReference type="ARBA" id="ARBA00022801"/>
    </source>
</evidence>